<dbReference type="PANTHER" id="PTHR46082">
    <property type="entry name" value="ATP/GTP-BINDING PROTEIN-RELATED"/>
    <property type="match status" value="1"/>
</dbReference>
<dbReference type="PANTHER" id="PTHR46082:SF6">
    <property type="entry name" value="AAA+ ATPASE DOMAIN-CONTAINING PROTEIN-RELATED"/>
    <property type="match status" value="1"/>
</dbReference>
<evidence type="ECO:0000313" key="1">
    <source>
        <dbReference type="EMBL" id="OCK81932.1"/>
    </source>
</evidence>
<organism evidence="1 2">
    <name type="scientific">Lepidopterella palustris CBS 459.81</name>
    <dbReference type="NCBI Taxonomy" id="1314670"/>
    <lineage>
        <taxon>Eukaryota</taxon>
        <taxon>Fungi</taxon>
        <taxon>Dikarya</taxon>
        <taxon>Ascomycota</taxon>
        <taxon>Pezizomycotina</taxon>
        <taxon>Dothideomycetes</taxon>
        <taxon>Pleosporomycetidae</taxon>
        <taxon>Mytilinidiales</taxon>
        <taxon>Argynnaceae</taxon>
        <taxon>Lepidopterella</taxon>
    </lineage>
</organism>
<evidence type="ECO:0000313" key="2">
    <source>
        <dbReference type="Proteomes" id="UP000250266"/>
    </source>
</evidence>
<dbReference type="AlphaFoldDB" id="A0A8E2JGX8"/>
<dbReference type="Gene3D" id="1.25.40.10">
    <property type="entry name" value="Tetratricopeptide repeat domain"/>
    <property type="match status" value="1"/>
</dbReference>
<dbReference type="EMBL" id="KV744904">
    <property type="protein sequence ID" value="OCK81932.1"/>
    <property type="molecule type" value="Genomic_DNA"/>
</dbReference>
<accession>A0A8E2JGX8</accession>
<sequence>MAEAFPSGEHETWTDCQKRLAETRQKQGEGARPRAPTLTLTSVSSIGSALKNQCKYEAEAIHRRALGGYEKLVGPDHPHTLISMGNLVSAFWNQERLEEAQELKV</sequence>
<evidence type="ECO:0008006" key="3">
    <source>
        <dbReference type="Google" id="ProtNLM"/>
    </source>
</evidence>
<name>A0A8E2JGX8_9PEZI</name>
<proteinExistence type="predicted"/>
<dbReference type="InterPro" id="IPR053137">
    <property type="entry name" value="NLR-like"/>
</dbReference>
<dbReference type="InterPro" id="IPR011990">
    <property type="entry name" value="TPR-like_helical_dom_sf"/>
</dbReference>
<gene>
    <name evidence="1" type="ORF">K432DRAFT_294385</name>
</gene>
<dbReference type="Pfam" id="PF13424">
    <property type="entry name" value="TPR_12"/>
    <property type="match status" value="1"/>
</dbReference>
<protein>
    <recommendedName>
        <fullName evidence="3">Kinesin light chain</fullName>
    </recommendedName>
</protein>
<dbReference type="Proteomes" id="UP000250266">
    <property type="component" value="Unassembled WGS sequence"/>
</dbReference>
<dbReference type="OrthoDB" id="1658288at2759"/>
<keyword evidence="2" id="KW-1185">Reference proteome</keyword>
<reference evidence="1 2" key="1">
    <citation type="journal article" date="2016" name="Nat. Commun.">
        <title>Ectomycorrhizal ecology is imprinted in the genome of the dominant symbiotic fungus Cenococcum geophilum.</title>
        <authorList>
            <consortium name="DOE Joint Genome Institute"/>
            <person name="Peter M."/>
            <person name="Kohler A."/>
            <person name="Ohm R.A."/>
            <person name="Kuo A."/>
            <person name="Krutzmann J."/>
            <person name="Morin E."/>
            <person name="Arend M."/>
            <person name="Barry K.W."/>
            <person name="Binder M."/>
            <person name="Choi C."/>
            <person name="Clum A."/>
            <person name="Copeland A."/>
            <person name="Grisel N."/>
            <person name="Haridas S."/>
            <person name="Kipfer T."/>
            <person name="LaButti K."/>
            <person name="Lindquist E."/>
            <person name="Lipzen A."/>
            <person name="Maire R."/>
            <person name="Meier B."/>
            <person name="Mihaltcheva S."/>
            <person name="Molinier V."/>
            <person name="Murat C."/>
            <person name="Poggeler S."/>
            <person name="Quandt C.A."/>
            <person name="Sperisen C."/>
            <person name="Tritt A."/>
            <person name="Tisserant E."/>
            <person name="Crous P.W."/>
            <person name="Henrissat B."/>
            <person name="Nehls U."/>
            <person name="Egli S."/>
            <person name="Spatafora J.W."/>
            <person name="Grigoriev I.V."/>
            <person name="Martin F.M."/>
        </authorList>
    </citation>
    <scope>NUCLEOTIDE SEQUENCE [LARGE SCALE GENOMIC DNA]</scope>
    <source>
        <strain evidence="1 2">CBS 459.81</strain>
    </source>
</reference>